<dbReference type="Gene3D" id="3.40.50.300">
    <property type="entry name" value="P-loop containing nucleotide triphosphate hydrolases"/>
    <property type="match status" value="1"/>
</dbReference>
<evidence type="ECO:0000256" key="1">
    <source>
        <dbReference type="ARBA" id="ARBA00006270"/>
    </source>
</evidence>
<dbReference type="EMBL" id="JBJQND010000010">
    <property type="protein sequence ID" value="KAL3864012.1"/>
    <property type="molecule type" value="Genomic_DNA"/>
</dbReference>
<dbReference type="SMART" id="SM00173">
    <property type="entry name" value="RAS"/>
    <property type="match status" value="1"/>
</dbReference>
<dbReference type="Pfam" id="PF00071">
    <property type="entry name" value="Ras"/>
    <property type="match status" value="1"/>
</dbReference>
<keyword evidence="2" id="KW-0547">Nucleotide-binding</keyword>
<dbReference type="PROSITE" id="PS51421">
    <property type="entry name" value="RAS"/>
    <property type="match status" value="1"/>
</dbReference>
<organism evidence="3 4">
    <name type="scientific">Sinanodonta woodiana</name>
    <name type="common">Chinese pond mussel</name>
    <name type="synonym">Anodonta woodiana</name>
    <dbReference type="NCBI Taxonomy" id="1069815"/>
    <lineage>
        <taxon>Eukaryota</taxon>
        <taxon>Metazoa</taxon>
        <taxon>Spiralia</taxon>
        <taxon>Lophotrochozoa</taxon>
        <taxon>Mollusca</taxon>
        <taxon>Bivalvia</taxon>
        <taxon>Autobranchia</taxon>
        <taxon>Heteroconchia</taxon>
        <taxon>Palaeoheterodonta</taxon>
        <taxon>Unionida</taxon>
        <taxon>Unionoidea</taxon>
        <taxon>Unionidae</taxon>
        <taxon>Unioninae</taxon>
        <taxon>Sinanodonta</taxon>
    </lineage>
</organism>
<dbReference type="Proteomes" id="UP001634394">
    <property type="component" value="Unassembled WGS sequence"/>
</dbReference>
<name>A0ABD3VRB7_SINWO</name>
<dbReference type="AlphaFoldDB" id="A0ABD3VRB7"/>
<dbReference type="InterPro" id="IPR001806">
    <property type="entry name" value="Small_GTPase"/>
</dbReference>
<dbReference type="CDD" id="cd00154">
    <property type="entry name" value="Rab"/>
    <property type="match status" value="1"/>
</dbReference>
<accession>A0ABD3VRB7</accession>
<dbReference type="GO" id="GO:0000166">
    <property type="term" value="F:nucleotide binding"/>
    <property type="evidence" value="ECO:0007669"/>
    <property type="project" value="UniProtKB-KW"/>
</dbReference>
<dbReference type="InterPro" id="IPR027417">
    <property type="entry name" value="P-loop_NTPase"/>
</dbReference>
<comment type="caution">
    <text evidence="3">The sequence shown here is derived from an EMBL/GenBank/DDBJ whole genome shotgun (WGS) entry which is preliminary data.</text>
</comment>
<evidence type="ECO:0008006" key="5">
    <source>
        <dbReference type="Google" id="ProtNLM"/>
    </source>
</evidence>
<keyword evidence="4" id="KW-1185">Reference proteome</keyword>
<comment type="similarity">
    <text evidence="1">Belongs to the small GTPase superfamily. Rab family.</text>
</comment>
<protein>
    <recommendedName>
        <fullName evidence="5">Ras-related protein Rab-24</fullName>
    </recommendedName>
</protein>
<evidence type="ECO:0000313" key="4">
    <source>
        <dbReference type="Proteomes" id="UP001634394"/>
    </source>
</evidence>
<dbReference type="NCBIfam" id="TIGR00231">
    <property type="entry name" value="small_GTP"/>
    <property type="match status" value="1"/>
</dbReference>
<sequence length="185" mass="21203">MSSVNLNCKVVLLGDNFVGKTCLVLRYIHGKLPSLVDVTIGATMTEKKEQTDKKEVTLQIWDTAGHERYESLTEIYYRKANAIIICYDVTSRESIDKACCWLQKVIKTEQDCKMYLCETKVDLVYQRCADADFTTTMALAKDVLFKKIVEDYVAAINSMNPLDLDASMKLFRDRTKIIHRGCYLM</sequence>
<dbReference type="PANTHER" id="PTHR47978">
    <property type="match status" value="1"/>
</dbReference>
<dbReference type="PRINTS" id="PR00449">
    <property type="entry name" value="RASTRNSFRMNG"/>
</dbReference>
<dbReference type="PROSITE" id="PS51419">
    <property type="entry name" value="RAB"/>
    <property type="match status" value="1"/>
</dbReference>
<proteinExistence type="inferred from homology"/>
<reference evidence="3 4" key="1">
    <citation type="submission" date="2024-11" db="EMBL/GenBank/DDBJ databases">
        <title>Chromosome-level genome assembly of the freshwater bivalve Anodonta woodiana.</title>
        <authorList>
            <person name="Chen X."/>
        </authorList>
    </citation>
    <scope>NUCLEOTIDE SEQUENCE [LARGE SCALE GENOMIC DNA]</scope>
    <source>
        <strain evidence="3">MN2024</strain>
        <tissue evidence="3">Gills</tissue>
    </source>
</reference>
<dbReference type="SUPFAM" id="SSF52540">
    <property type="entry name" value="P-loop containing nucleoside triphosphate hydrolases"/>
    <property type="match status" value="1"/>
</dbReference>
<evidence type="ECO:0000313" key="3">
    <source>
        <dbReference type="EMBL" id="KAL3864012.1"/>
    </source>
</evidence>
<dbReference type="SMART" id="SM00175">
    <property type="entry name" value="RAB"/>
    <property type="match status" value="1"/>
</dbReference>
<evidence type="ECO:0000256" key="2">
    <source>
        <dbReference type="ARBA" id="ARBA00022741"/>
    </source>
</evidence>
<dbReference type="SMART" id="SM00174">
    <property type="entry name" value="RHO"/>
    <property type="match status" value="1"/>
</dbReference>
<dbReference type="FunFam" id="3.40.50.300:FF:001447">
    <property type="entry name" value="Ras-related protein Rab-1B"/>
    <property type="match status" value="1"/>
</dbReference>
<gene>
    <name evidence="3" type="ORF">ACJMK2_005724</name>
</gene>
<dbReference type="InterPro" id="IPR005225">
    <property type="entry name" value="Small_GTP-bd"/>
</dbReference>